<dbReference type="Gene3D" id="3.30.300.30">
    <property type="match status" value="1"/>
</dbReference>
<evidence type="ECO:0000256" key="1">
    <source>
        <dbReference type="ARBA" id="ARBA00022450"/>
    </source>
</evidence>
<dbReference type="AlphaFoldDB" id="A0A4P9X6Q9"/>
<evidence type="ECO:0000259" key="4">
    <source>
        <dbReference type="Pfam" id="PF00501"/>
    </source>
</evidence>
<keyword evidence="2" id="KW-0597">Phosphoprotein</keyword>
<feature type="compositionally biased region" description="Basic and acidic residues" evidence="3">
    <location>
        <begin position="1"/>
        <end position="17"/>
    </location>
</feature>
<protein>
    <recommendedName>
        <fullName evidence="4">AMP-dependent synthetase/ligase domain-containing protein</fullName>
    </recommendedName>
</protein>
<dbReference type="InterPro" id="IPR045851">
    <property type="entry name" value="AMP-bd_C_sf"/>
</dbReference>
<dbReference type="SUPFAM" id="SSF52777">
    <property type="entry name" value="CoA-dependent acyltransferases"/>
    <property type="match status" value="1"/>
</dbReference>
<gene>
    <name evidence="5" type="ORF">CXG81DRAFT_19263</name>
</gene>
<dbReference type="InterPro" id="IPR042099">
    <property type="entry name" value="ANL_N_sf"/>
</dbReference>
<reference evidence="6" key="1">
    <citation type="journal article" date="2018" name="Nat. Microbiol.">
        <title>Leveraging single-cell genomics to expand the fungal tree of life.</title>
        <authorList>
            <person name="Ahrendt S.R."/>
            <person name="Quandt C.A."/>
            <person name="Ciobanu D."/>
            <person name="Clum A."/>
            <person name="Salamov A."/>
            <person name="Andreopoulos B."/>
            <person name="Cheng J.F."/>
            <person name="Woyke T."/>
            <person name="Pelin A."/>
            <person name="Henrissat B."/>
            <person name="Reynolds N.K."/>
            <person name="Benny G.L."/>
            <person name="Smith M.E."/>
            <person name="James T.Y."/>
            <person name="Grigoriev I.V."/>
        </authorList>
    </citation>
    <scope>NUCLEOTIDE SEQUENCE [LARGE SCALE GENOMIC DNA]</scope>
    <source>
        <strain evidence="6">ATCC 52028</strain>
    </source>
</reference>
<evidence type="ECO:0000256" key="2">
    <source>
        <dbReference type="ARBA" id="ARBA00022553"/>
    </source>
</evidence>
<feature type="compositionally biased region" description="Low complexity" evidence="3">
    <location>
        <begin position="18"/>
        <end position="27"/>
    </location>
</feature>
<dbReference type="Proteomes" id="UP000274922">
    <property type="component" value="Unassembled WGS sequence"/>
</dbReference>
<evidence type="ECO:0000256" key="3">
    <source>
        <dbReference type="SAM" id="MobiDB-lite"/>
    </source>
</evidence>
<accession>A0A4P9X6Q9</accession>
<evidence type="ECO:0000313" key="6">
    <source>
        <dbReference type="Proteomes" id="UP000274922"/>
    </source>
</evidence>
<dbReference type="SUPFAM" id="SSF56801">
    <property type="entry name" value="Acetyl-CoA synthetase-like"/>
    <property type="match status" value="1"/>
</dbReference>
<dbReference type="STRING" id="1555241.A0A4P9X6Q9"/>
<keyword evidence="6" id="KW-1185">Reference proteome</keyword>
<feature type="region of interest" description="Disordered" evidence="3">
    <location>
        <begin position="1"/>
        <end position="83"/>
    </location>
</feature>
<feature type="region of interest" description="Disordered" evidence="3">
    <location>
        <begin position="933"/>
        <end position="982"/>
    </location>
</feature>
<keyword evidence="1" id="KW-0596">Phosphopantetheine</keyword>
<proteinExistence type="predicted"/>
<dbReference type="InterPro" id="IPR000873">
    <property type="entry name" value="AMP-dep_synth/lig_dom"/>
</dbReference>
<dbReference type="Gene3D" id="3.40.50.12780">
    <property type="entry name" value="N-terminal domain of ligase-like"/>
    <property type="match status" value="1"/>
</dbReference>
<dbReference type="PANTHER" id="PTHR44845">
    <property type="entry name" value="CARRIER DOMAIN-CONTAINING PROTEIN"/>
    <property type="match status" value="1"/>
</dbReference>
<dbReference type="Pfam" id="PF00501">
    <property type="entry name" value="AMP-binding"/>
    <property type="match status" value="1"/>
</dbReference>
<evidence type="ECO:0000313" key="5">
    <source>
        <dbReference type="EMBL" id="RKP00865.1"/>
    </source>
</evidence>
<feature type="region of interest" description="Disordered" evidence="3">
    <location>
        <begin position="1086"/>
        <end position="1111"/>
    </location>
</feature>
<organism evidence="5 6">
    <name type="scientific">Caulochytrium protostelioides</name>
    <dbReference type="NCBI Taxonomy" id="1555241"/>
    <lineage>
        <taxon>Eukaryota</taxon>
        <taxon>Fungi</taxon>
        <taxon>Fungi incertae sedis</taxon>
        <taxon>Chytridiomycota</taxon>
        <taxon>Chytridiomycota incertae sedis</taxon>
        <taxon>Chytridiomycetes</taxon>
        <taxon>Caulochytriales</taxon>
        <taxon>Caulochytriaceae</taxon>
        <taxon>Caulochytrium</taxon>
    </lineage>
</organism>
<feature type="compositionally biased region" description="Low complexity" evidence="3">
    <location>
        <begin position="950"/>
        <end position="976"/>
    </location>
</feature>
<dbReference type="PANTHER" id="PTHR44845:SF6">
    <property type="entry name" value="BETA-ALANINE-ACTIVATING ENZYME"/>
    <property type="match status" value="1"/>
</dbReference>
<feature type="domain" description="AMP-dependent synthetase/ligase" evidence="4">
    <location>
        <begin position="385"/>
        <end position="766"/>
    </location>
</feature>
<sequence length="1182" mass="128918">MRSLFEKQTPDTTKEMSRASASSEASSGPGEKPKKSRLGLPRLLNTPSKAPKSGHGDDGSGKASGGQASAGTPVTAFPLSAWPSNMNEDGSELSIGAQSSVLPDGSRLTAEMAVKSTAKLRFPADYSRRHPSIVLAAIPFSDVLAAETRRRIAALSQHIGVKMRYVLLAAYAITLARFSNQKLVPLGGFMRRSELGVTTEAEQLCSYNFDVLVDGTKNFAALVIEIKRTLAARRYANAAAAASSATAFKDTAQAMLLVNDQPIRLKHLDLEANIARYRQAICSDVPIEIVLELCGSDDAGLAVYNEKLFAEATIESFVRSFTLLLEQAVADPQTILYRLPLLTESAERSVIRLITKCDRERLPGSAHPVRLEDDASQRSLLDCFYESVRNYPDRTAVIGTDDEGITYAHIDAVSTRIARFLKDQWDVVPGQIILIALPRGPDYVAGILATQKLGCAYLPILNENLEPLDRAISNISVLFERIHGTPVILTSTEYYSAMTGFEDRVILLETISEQLACYSRRPFDFVAEFGDAAADVNRQRPGDRVACMLYHYPCGRTNVEPAQILVTQQSLMQNAQWHQQALVEPTHRDLEADREPRMALMTPPGDSFTLFSVWAALCNGITLVCIGDLTRSKPEAIAACCIAHRVTIIHAPGGMVNMMRKISWHKSQLRLTVGDGYIVPMAKLRPTQPELRERDYPGKTIQVFGAPECGLFSMYRVVTDDQTRRPLGDGTAVTQAAMILSQDLEVLPAGVLGELFICSRALGQGYRLDDALTASLFLRNPYAHHTGANFMFRTGHCGYYGHDGTIYTAGLMPESRQKKQYAIDLVRVEDAIKRSGYVLDVIVELVDENSGLGLYGWVIPKSGVDVVAMQGRLHQHLKKRIPTYMIPRRILSVPPQYNKDHLPRSSTGGIDYAGLTEILTQFGFDPKLMLPTTEPVQAPTPAAPVKAEAMTPSRASSSSSTTPSPSSSRVSMLRPMTEGNGANHRMSLLDRIYYAPNVGGPERLPSGLIQVRGIDEPDGGDGGDGGAMPSHLPAPNGGARQSLLPRASMLARSVYRASSCSRSGRKLPGVYVGSGELDVDAANEAPAAHDPPIPGLGPAATKNHRRTGTKPTTEHEIACFALISRVLKNPNLRTDSRVVLDHNHAMQMWSASIERFPGTRCTTESLQPLTSVRQLMDAILYM</sequence>
<name>A0A4P9X6Q9_9FUNG</name>
<dbReference type="OrthoDB" id="4920779at2759"/>
<dbReference type="Gene3D" id="3.30.559.30">
    <property type="entry name" value="Nonribosomal peptide synthetase, condensation domain"/>
    <property type="match status" value="1"/>
</dbReference>
<feature type="region of interest" description="Disordered" evidence="3">
    <location>
        <begin position="1012"/>
        <end position="1036"/>
    </location>
</feature>
<dbReference type="EMBL" id="ML014195">
    <property type="protein sequence ID" value="RKP00865.1"/>
    <property type="molecule type" value="Genomic_DNA"/>
</dbReference>